<dbReference type="PIRSF" id="PIRSF018571">
    <property type="entry name" value="SpoIIGA"/>
    <property type="match status" value="1"/>
</dbReference>
<dbReference type="GO" id="GO:0030435">
    <property type="term" value="P:sporulation resulting in formation of a cellular spore"/>
    <property type="evidence" value="ECO:0007669"/>
    <property type="project" value="UniProtKB-KW"/>
</dbReference>
<keyword evidence="1" id="KW-0749">Sporulation</keyword>
<keyword evidence="1" id="KW-1003">Cell membrane</keyword>
<dbReference type="RefSeq" id="WP_114352786.1">
    <property type="nucleotide sequence ID" value="NZ_QPJJ01000006.1"/>
</dbReference>
<reference evidence="4 5" key="1">
    <citation type="submission" date="2018-07" db="EMBL/GenBank/DDBJ databases">
        <title>Genomic Encyclopedia of Type Strains, Phase IV (KMG-IV): sequencing the most valuable type-strain genomes for metagenomic binning, comparative biology and taxonomic classification.</title>
        <authorList>
            <person name="Goeker M."/>
        </authorList>
    </citation>
    <scope>NUCLEOTIDE SEQUENCE [LARGE SCALE GENOMIC DNA]</scope>
    <source>
        <strain evidence="4 5">DSM 27696</strain>
    </source>
</reference>
<evidence type="ECO:0000313" key="5">
    <source>
        <dbReference type="Proteomes" id="UP000252585"/>
    </source>
</evidence>
<gene>
    <name evidence="4" type="ORF">DFR57_106194</name>
</gene>
<dbReference type="EMBL" id="QPJJ01000006">
    <property type="protein sequence ID" value="RCW70794.1"/>
    <property type="molecule type" value="Genomic_DNA"/>
</dbReference>
<evidence type="ECO:0000313" key="4">
    <source>
        <dbReference type="EMBL" id="RCW70794.1"/>
    </source>
</evidence>
<dbReference type="InterPro" id="IPR005081">
    <property type="entry name" value="SpoIIGA"/>
</dbReference>
<dbReference type="OrthoDB" id="2690199at2"/>
<keyword evidence="3" id="KW-0812">Transmembrane</keyword>
<keyword evidence="5" id="KW-1185">Reference proteome</keyword>
<name>A0A368XXQ8_9BACI</name>
<dbReference type="Proteomes" id="UP000252585">
    <property type="component" value="Unassembled WGS sequence"/>
</dbReference>
<feature type="transmembrane region" description="Helical" evidence="3">
    <location>
        <begin position="89"/>
        <end position="108"/>
    </location>
</feature>
<keyword evidence="1" id="KW-0378">Hydrolase</keyword>
<dbReference type="GO" id="GO:0006508">
    <property type="term" value="P:proteolysis"/>
    <property type="evidence" value="ECO:0007669"/>
    <property type="project" value="UniProtKB-KW"/>
</dbReference>
<accession>A0A368XXQ8</accession>
<keyword evidence="1" id="KW-0064">Aspartyl protease</keyword>
<comment type="function">
    <text evidence="1">Probable aspartic protease that is responsible for the proteolytic cleavage of the RNA polymerase sigma E factor (SigE/spoIIGB) to yield the active peptide in the mother cell during sporulation. Responds to a signal from the forespore that is triggered by the extracellular signal protein SpoIIR.</text>
</comment>
<sequence length="306" mass="35627">MIIYLELIWLLNFIIDYMILTLTQSLTRQFTKQSKLLIASFMSSSFVPLYLIYPNELDHLWVKVLISIFMILLAFGYRNLKVFTKLIAVLYFTTFTMGGGLLATHFLMNQSASPTHPANNYGGLINWMFVAVSFPFVFIFTKKRMDEHKYEKFQYDQTYKVKMEWNEKVIDSIGYVDSGNHMHDPITNQPVIICDPMILNQWFSLNDMDKIKSLDINGSDSIDALYAFPFLRIVPYQVVGGSSKFMFVFKIDRLSIFVEDNPIIIKKTLVGMEFDQFHNDQNYHCLLHPKLIESNSSTQTRSEDIS</sequence>
<proteinExistence type="inferred from homology"/>
<dbReference type="AlphaFoldDB" id="A0A368XXQ8"/>
<evidence type="ECO:0000256" key="1">
    <source>
        <dbReference type="PIRNR" id="PIRNR018571"/>
    </source>
</evidence>
<comment type="similarity">
    <text evidence="1">Belongs to the peptidase U4 family.</text>
</comment>
<dbReference type="GO" id="GO:0004190">
    <property type="term" value="F:aspartic-type endopeptidase activity"/>
    <property type="evidence" value="ECO:0007669"/>
    <property type="project" value="UniProtKB-KW"/>
</dbReference>
<organism evidence="4 5">
    <name type="scientific">Saliterribacillus persicus</name>
    <dbReference type="NCBI Taxonomy" id="930114"/>
    <lineage>
        <taxon>Bacteria</taxon>
        <taxon>Bacillati</taxon>
        <taxon>Bacillota</taxon>
        <taxon>Bacilli</taxon>
        <taxon>Bacillales</taxon>
        <taxon>Bacillaceae</taxon>
        <taxon>Saliterribacillus</taxon>
    </lineage>
</organism>
<comment type="subcellular location">
    <subcellularLocation>
        <location evidence="1">Cell membrane</location>
    </subcellularLocation>
</comment>
<evidence type="ECO:0000256" key="2">
    <source>
        <dbReference type="PIRSR" id="PIRSR018571-1"/>
    </source>
</evidence>
<feature type="active site" evidence="2">
    <location>
        <position position="177"/>
    </location>
</feature>
<feature type="transmembrane region" description="Helical" evidence="3">
    <location>
        <begin position="36"/>
        <end position="53"/>
    </location>
</feature>
<dbReference type="EC" id="3.4.23.-" evidence="1"/>
<dbReference type="NCBIfam" id="TIGR02854">
    <property type="entry name" value="spore_II_GA"/>
    <property type="match status" value="1"/>
</dbReference>
<keyword evidence="1 3" id="KW-0472">Membrane</keyword>
<keyword evidence="3" id="KW-1133">Transmembrane helix</keyword>
<protein>
    <recommendedName>
        <fullName evidence="1">Sporulation sigma-E factor-processing peptidase</fullName>
        <ecNumber evidence="1">3.4.23.-</ecNumber>
    </recommendedName>
    <alternativeName>
        <fullName evidence="1">Membrane-associated aspartic protease</fullName>
    </alternativeName>
    <alternativeName>
        <fullName evidence="1">Stage II sporulation protein GA</fullName>
    </alternativeName>
</protein>
<keyword evidence="1" id="KW-0645">Protease</keyword>
<comment type="caution">
    <text evidence="4">The sequence shown here is derived from an EMBL/GenBank/DDBJ whole genome shotgun (WGS) entry which is preliminary data.</text>
</comment>
<feature type="transmembrane region" description="Helical" evidence="3">
    <location>
        <begin position="6"/>
        <end position="24"/>
    </location>
</feature>
<dbReference type="GO" id="GO:0005886">
    <property type="term" value="C:plasma membrane"/>
    <property type="evidence" value="ECO:0007669"/>
    <property type="project" value="UniProtKB-SubCell"/>
</dbReference>
<dbReference type="Pfam" id="PF03419">
    <property type="entry name" value="Peptidase_U4"/>
    <property type="match status" value="1"/>
</dbReference>
<feature type="transmembrane region" description="Helical" evidence="3">
    <location>
        <begin position="120"/>
        <end position="140"/>
    </location>
</feature>
<comment type="subunit">
    <text evidence="1">Self-associates. Interacts with SigE. Interacts with SpoIIR.</text>
</comment>
<dbReference type="GO" id="GO:0030436">
    <property type="term" value="P:asexual sporulation"/>
    <property type="evidence" value="ECO:0007669"/>
    <property type="project" value="InterPro"/>
</dbReference>
<evidence type="ECO:0000256" key="3">
    <source>
        <dbReference type="SAM" id="Phobius"/>
    </source>
</evidence>
<feature type="transmembrane region" description="Helical" evidence="3">
    <location>
        <begin position="59"/>
        <end position="77"/>
    </location>
</feature>